<keyword evidence="1" id="KW-0472">Membrane</keyword>
<reference evidence="2" key="1">
    <citation type="submission" date="2018-02" db="EMBL/GenBank/DDBJ databases">
        <title>Rhizophora mucronata_Transcriptome.</title>
        <authorList>
            <person name="Meera S.P."/>
            <person name="Sreeshan A."/>
            <person name="Augustine A."/>
        </authorList>
    </citation>
    <scope>NUCLEOTIDE SEQUENCE</scope>
    <source>
        <tissue evidence="2">Leaf</tissue>
    </source>
</reference>
<dbReference type="AlphaFoldDB" id="A0A2P2IZ05"/>
<keyword evidence="1" id="KW-1133">Transmembrane helix</keyword>
<feature type="transmembrane region" description="Helical" evidence="1">
    <location>
        <begin position="6"/>
        <end position="29"/>
    </location>
</feature>
<dbReference type="EMBL" id="GGEC01005973">
    <property type="protein sequence ID" value="MBW86456.1"/>
    <property type="molecule type" value="Transcribed_RNA"/>
</dbReference>
<organism evidence="2">
    <name type="scientific">Rhizophora mucronata</name>
    <name type="common">Asiatic mangrove</name>
    <dbReference type="NCBI Taxonomy" id="61149"/>
    <lineage>
        <taxon>Eukaryota</taxon>
        <taxon>Viridiplantae</taxon>
        <taxon>Streptophyta</taxon>
        <taxon>Embryophyta</taxon>
        <taxon>Tracheophyta</taxon>
        <taxon>Spermatophyta</taxon>
        <taxon>Magnoliopsida</taxon>
        <taxon>eudicotyledons</taxon>
        <taxon>Gunneridae</taxon>
        <taxon>Pentapetalae</taxon>
        <taxon>rosids</taxon>
        <taxon>fabids</taxon>
        <taxon>Malpighiales</taxon>
        <taxon>Rhizophoraceae</taxon>
        <taxon>Rhizophora</taxon>
    </lineage>
</organism>
<proteinExistence type="predicted"/>
<evidence type="ECO:0000256" key="1">
    <source>
        <dbReference type="SAM" id="Phobius"/>
    </source>
</evidence>
<accession>A0A2P2IZ05</accession>
<protein>
    <submittedName>
        <fullName evidence="2">Uncharacterized protein</fullName>
    </submittedName>
</protein>
<sequence>MLRLLLPLALILIHLIRLCFHTVFIWILVSSLTMLENMYYHLSYKINLLSTSQHILENLHSSCSWMMLLHSLLSLN</sequence>
<evidence type="ECO:0000313" key="2">
    <source>
        <dbReference type="EMBL" id="MBW86456.1"/>
    </source>
</evidence>
<name>A0A2P2IZ05_RHIMU</name>
<keyword evidence="1" id="KW-0812">Transmembrane</keyword>